<keyword evidence="1" id="KW-1185">Reference proteome</keyword>
<evidence type="ECO:0000313" key="2">
    <source>
        <dbReference type="WBParaSite" id="nRc.2.0.1.t44830-RA"/>
    </source>
</evidence>
<organism evidence="1 2">
    <name type="scientific">Romanomermis culicivorax</name>
    <name type="common">Nematode worm</name>
    <dbReference type="NCBI Taxonomy" id="13658"/>
    <lineage>
        <taxon>Eukaryota</taxon>
        <taxon>Metazoa</taxon>
        <taxon>Ecdysozoa</taxon>
        <taxon>Nematoda</taxon>
        <taxon>Enoplea</taxon>
        <taxon>Dorylaimia</taxon>
        <taxon>Mermithida</taxon>
        <taxon>Mermithoidea</taxon>
        <taxon>Mermithidae</taxon>
        <taxon>Romanomermis</taxon>
    </lineage>
</organism>
<dbReference type="Proteomes" id="UP000887565">
    <property type="component" value="Unplaced"/>
</dbReference>
<protein>
    <submittedName>
        <fullName evidence="2">Uncharacterized protein</fullName>
    </submittedName>
</protein>
<proteinExistence type="predicted"/>
<reference evidence="2" key="1">
    <citation type="submission" date="2022-11" db="UniProtKB">
        <authorList>
            <consortium name="WormBaseParasite"/>
        </authorList>
    </citation>
    <scope>IDENTIFICATION</scope>
</reference>
<dbReference type="WBParaSite" id="nRc.2.0.1.t44830-RA">
    <property type="protein sequence ID" value="nRc.2.0.1.t44830-RA"/>
    <property type="gene ID" value="nRc.2.0.1.g44830"/>
</dbReference>
<accession>A0A915L4X7</accession>
<dbReference type="AlphaFoldDB" id="A0A915L4X7"/>
<evidence type="ECO:0000313" key="1">
    <source>
        <dbReference type="Proteomes" id="UP000887565"/>
    </source>
</evidence>
<sequence>MAIIQAKLRPTHCHKADAALDLGEAVLVGGNCVAIFDRLRSSRLVLDNDLTSFEFAPAFRSIEKALKKKRIESAIPYRKSLNGSNDQHRCQIRDRFVCTKIKSSVGFYRLVIWLLHRYCSFDVE</sequence>
<name>A0A915L4X7_ROMCU</name>